<dbReference type="Proteomes" id="UP000789920">
    <property type="component" value="Unassembled WGS sequence"/>
</dbReference>
<keyword evidence="2" id="KW-1185">Reference proteome</keyword>
<proteinExistence type="predicted"/>
<name>A0ACA9P181_9GLOM</name>
<accession>A0ACA9P181</accession>
<protein>
    <submittedName>
        <fullName evidence="1">14944_t:CDS:1</fullName>
    </submittedName>
</protein>
<gene>
    <name evidence="1" type="ORF">RPERSI_LOCUS9209</name>
</gene>
<reference evidence="1" key="1">
    <citation type="submission" date="2021-06" db="EMBL/GenBank/DDBJ databases">
        <authorList>
            <person name="Kallberg Y."/>
            <person name="Tangrot J."/>
            <person name="Rosling A."/>
        </authorList>
    </citation>
    <scope>NUCLEOTIDE SEQUENCE</scope>
    <source>
        <strain evidence="1">MA461A</strain>
    </source>
</reference>
<evidence type="ECO:0000313" key="1">
    <source>
        <dbReference type="EMBL" id="CAG8683048.1"/>
    </source>
</evidence>
<sequence>MEDLRLLIDDSISEEDRPNECNEQANPNQAYQLLRNIAQVFQDIA</sequence>
<comment type="caution">
    <text evidence="1">The sequence shown here is derived from an EMBL/GenBank/DDBJ whole genome shotgun (WGS) entry which is preliminary data.</text>
</comment>
<feature type="non-terminal residue" evidence="1">
    <location>
        <position position="45"/>
    </location>
</feature>
<dbReference type="EMBL" id="CAJVQC010017206">
    <property type="protein sequence ID" value="CAG8683048.1"/>
    <property type="molecule type" value="Genomic_DNA"/>
</dbReference>
<organism evidence="1 2">
    <name type="scientific">Racocetra persica</name>
    <dbReference type="NCBI Taxonomy" id="160502"/>
    <lineage>
        <taxon>Eukaryota</taxon>
        <taxon>Fungi</taxon>
        <taxon>Fungi incertae sedis</taxon>
        <taxon>Mucoromycota</taxon>
        <taxon>Glomeromycotina</taxon>
        <taxon>Glomeromycetes</taxon>
        <taxon>Diversisporales</taxon>
        <taxon>Gigasporaceae</taxon>
        <taxon>Racocetra</taxon>
    </lineage>
</organism>
<evidence type="ECO:0000313" key="2">
    <source>
        <dbReference type="Proteomes" id="UP000789920"/>
    </source>
</evidence>